<keyword evidence="10" id="KW-0813">Transport</keyword>
<dbReference type="EMBL" id="SCWD01000001">
    <property type="protein sequence ID" value="TDM04622.1"/>
    <property type="molecule type" value="Genomic_DNA"/>
</dbReference>
<evidence type="ECO:0000256" key="5">
    <source>
        <dbReference type="ARBA" id="ARBA00023136"/>
    </source>
</evidence>
<dbReference type="PANTHER" id="PTHR28259">
    <property type="entry name" value="FLUORIDE EXPORT PROTEIN 1-RELATED"/>
    <property type="match status" value="1"/>
</dbReference>
<keyword evidence="10" id="KW-0915">Sodium</keyword>
<keyword evidence="10" id="KW-0479">Metal-binding</keyword>
<evidence type="ECO:0000256" key="1">
    <source>
        <dbReference type="ARBA" id="ARBA00004651"/>
    </source>
</evidence>
<keyword evidence="6 10" id="KW-0407">Ion channel</keyword>
<keyword evidence="2 10" id="KW-1003">Cell membrane</keyword>
<evidence type="ECO:0000256" key="8">
    <source>
        <dbReference type="ARBA" id="ARBA00035585"/>
    </source>
</evidence>
<dbReference type="GO" id="GO:0062054">
    <property type="term" value="F:fluoride channel activity"/>
    <property type="evidence" value="ECO:0007669"/>
    <property type="project" value="UniProtKB-UniRule"/>
</dbReference>
<evidence type="ECO:0000256" key="3">
    <source>
        <dbReference type="ARBA" id="ARBA00022692"/>
    </source>
</evidence>
<feature type="transmembrane region" description="Helical" evidence="10">
    <location>
        <begin position="25"/>
        <end position="44"/>
    </location>
</feature>
<name>A0A9Q8CP54_9STAP</name>
<dbReference type="OrthoDB" id="9815830at2"/>
<evidence type="ECO:0000256" key="4">
    <source>
        <dbReference type="ARBA" id="ARBA00022989"/>
    </source>
</evidence>
<evidence type="ECO:0000256" key="2">
    <source>
        <dbReference type="ARBA" id="ARBA00022475"/>
    </source>
</evidence>
<keyword evidence="5 10" id="KW-0472">Membrane</keyword>
<feature type="transmembrane region" description="Helical" evidence="10">
    <location>
        <begin position="50"/>
        <end position="69"/>
    </location>
</feature>
<keyword evidence="10" id="KW-0406">Ion transport</keyword>
<sequence>MLMVGLGAMIGACVRVFLSQFNGKFPWMTLLINMAGSFLLGVFSHLESGLLFFGTGMMGGFTTFSTFALESVTLFSQDKRMSLLYIALSIVLPILAFLTGMLIL</sequence>
<comment type="activity regulation">
    <text evidence="10">Na(+) is not transported, but it plays an essential structural role and its presence is essential for fluoride channel function.</text>
</comment>
<feature type="transmembrane region" description="Helical" evidence="10">
    <location>
        <begin position="81"/>
        <end position="103"/>
    </location>
</feature>
<proteinExistence type="inferred from homology"/>
<accession>A0A9Q8CP54</accession>
<dbReference type="RefSeq" id="WP_133417480.1">
    <property type="nucleotide sequence ID" value="NZ_SCWD01000001.1"/>
</dbReference>
<evidence type="ECO:0000256" key="7">
    <source>
        <dbReference type="ARBA" id="ARBA00035120"/>
    </source>
</evidence>
<comment type="subcellular location">
    <subcellularLocation>
        <location evidence="1 10">Cell membrane</location>
        <topology evidence="1 10">Multi-pass membrane protein</topology>
    </subcellularLocation>
</comment>
<comment type="function">
    <text evidence="9 10">Fluoride-specific ion channel. Important for reducing fluoride concentration in the cell, thus reducing its toxicity.</text>
</comment>
<dbReference type="Proteomes" id="UP000295280">
    <property type="component" value="Unassembled WGS sequence"/>
</dbReference>
<dbReference type="PANTHER" id="PTHR28259:SF1">
    <property type="entry name" value="FLUORIDE EXPORT PROTEIN 1-RELATED"/>
    <property type="match status" value="1"/>
</dbReference>
<evidence type="ECO:0000313" key="12">
    <source>
        <dbReference type="Proteomes" id="UP000295280"/>
    </source>
</evidence>
<keyword evidence="4 10" id="KW-1133">Transmembrane helix</keyword>
<reference evidence="11 12" key="1">
    <citation type="submission" date="2019-01" db="EMBL/GenBank/DDBJ databases">
        <title>Draft genome sequences of the type strains of six Macrococcus species.</title>
        <authorList>
            <person name="Mazhar S."/>
            <person name="Altermann E."/>
            <person name="Hill C."/>
            <person name="Mcauliffe O."/>
        </authorList>
    </citation>
    <scope>NUCLEOTIDE SEQUENCE [LARGE SCALE GENOMIC DNA]</scope>
    <source>
        <strain evidence="11 12">ATCC 51828</strain>
    </source>
</reference>
<evidence type="ECO:0000256" key="9">
    <source>
        <dbReference type="ARBA" id="ARBA00049940"/>
    </source>
</evidence>
<dbReference type="Pfam" id="PF02537">
    <property type="entry name" value="CRCB"/>
    <property type="match status" value="1"/>
</dbReference>
<evidence type="ECO:0000256" key="10">
    <source>
        <dbReference type="HAMAP-Rule" id="MF_00454"/>
    </source>
</evidence>
<comment type="catalytic activity">
    <reaction evidence="8">
        <text>fluoride(in) = fluoride(out)</text>
        <dbReference type="Rhea" id="RHEA:76159"/>
        <dbReference type="ChEBI" id="CHEBI:17051"/>
    </reaction>
    <physiologicalReaction direction="left-to-right" evidence="8">
        <dbReference type="Rhea" id="RHEA:76160"/>
    </physiologicalReaction>
</comment>
<evidence type="ECO:0000313" key="11">
    <source>
        <dbReference type="EMBL" id="TDM04622.1"/>
    </source>
</evidence>
<dbReference type="HAMAP" id="MF_00454">
    <property type="entry name" value="FluC"/>
    <property type="match status" value="1"/>
</dbReference>
<dbReference type="InterPro" id="IPR003691">
    <property type="entry name" value="FluC"/>
</dbReference>
<protein>
    <recommendedName>
        <fullName evidence="10">Fluoride-specific ion channel FluC</fullName>
    </recommendedName>
</protein>
<comment type="similarity">
    <text evidence="7 10">Belongs to the fluoride channel Fluc/FEX (TC 1.A.43) family.</text>
</comment>
<feature type="binding site" evidence="10">
    <location>
        <position position="62"/>
    </location>
    <ligand>
        <name>Na(+)</name>
        <dbReference type="ChEBI" id="CHEBI:29101"/>
        <note>structural</note>
    </ligand>
</feature>
<keyword evidence="12" id="KW-1185">Reference proteome</keyword>
<gene>
    <name evidence="10" type="primary">fluC</name>
    <name evidence="10" type="synonym">crcB</name>
    <name evidence="11" type="ORF">ERX40_05475</name>
</gene>
<dbReference type="GO" id="GO:0046872">
    <property type="term" value="F:metal ion binding"/>
    <property type="evidence" value="ECO:0007669"/>
    <property type="project" value="UniProtKB-KW"/>
</dbReference>
<dbReference type="GO" id="GO:0005886">
    <property type="term" value="C:plasma membrane"/>
    <property type="evidence" value="ECO:0007669"/>
    <property type="project" value="UniProtKB-SubCell"/>
</dbReference>
<keyword evidence="3 10" id="KW-0812">Transmembrane</keyword>
<dbReference type="AlphaFoldDB" id="A0A9Q8CP54"/>
<evidence type="ECO:0000256" key="6">
    <source>
        <dbReference type="ARBA" id="ARBA00023303"/>
    </source>
</evidence>
<dbReference type="GO" id="GO:0140114">
    <property type="term" value="P:cellular detoxification of fluoride"/>
    <property type="evidence" value="ECO:0007669"/>
    <property type="project" value="UniProtKB-UniRule"/>
</dbReference>
<feature type="binding site" evidence="10">
    <location>
        <position position="59"/>
    </location>
    <ligand>
        <name>Na(+)</name>
        <dbReference type="ChEBI" id="CHEBI:29101"/>
        <note>structural</note>
    </ligand>
</feature>
<comment type="caution">
    <text evidence="11">The sequence shown here is derived from an EMBL/GenBank/DDBJ whole genome shotgun (WGS) entry which is preliminary data.</text>
</comment>
<organism evidence="11 12">
    <name type="scientific">Macrococcus carouselicus</name>
    <dbReference type="NCBI Taxonomy" id="69969"/>
    <lineage>
        <taxon>Bacteria</taxon>
        <taxon>Bacillati</taxon>
        <taxon>Bacillota</taxon>
        <taxon>Bacilli</taxon>
        <taxon>Bacillales</taxon>
        <taxon>Staphylococcaceae</taxon>
        <taxon>Macrococcus</taxon>
    </lineage>
</organism>